<dbReference type="PANTHER" id="PTHR10302:SF0">
    <property type="entry name" value="SINGLE-STRANDED DNA-BINDING PROTEIN, MITOCHONDRIAL"/>
    <property type="match status" value="1"/>
</dbReference>
<gene>
    <name evidence="4" type="ORF">QV03_00560</name>
</gene>
<dbReference type="PROSITE" id="PS50935">
    <property type="entry name" value="SSB"/>
    <property type="match status" value="1"/>
</dbReference>
<comment type="subunit">
    <text evidence="2">Homotetramer.</text>
</comment>
<protein>
    <recommendedName>
        <fullName evidence="2 3">Single-stranded DNA-binding protein</fullName>
        <shortName evidence="2">SSB</shortName>
    </recommendedName>
</protein>
<dbReference type="Gene3D" id="2.40.50.140">
    <property type="entry name" value="Nucleic acid-binding proteins"/>
    <property type="match status" value="1"/>
</dbReference>
<dbReference type="OrthoDB" id="9809878at2"/>
<evidence type="ECO:0000256" key="3">
    <source>
        <dbReference type="PIRNR" id="PIRNR002070"/>
    </source>
</evidence>
<evidence type="ECO:0000256" key="2">
    <source>
        <dbReference type="HAMAP-Rule" id="MF_00984"/>
    </source>
</evidence>
<dbReference type="PATRIC" id="fig|750.21.peg.1460"/>
<dbReference type="CDD" id="cd04496">
    <property type="entry name" value="SSB_OBF"/>
    <property type="match status" value="1"/>
</dbReference>
<accession>A0A1A7PFF4</accession>
<evidence type="ECO:0000256" key="1">
    <source>
        <dbReference type="ARBA" id="ARBA00023125"/>
    </source>
</evidence>
<dbReference type="GO" id="GO:0006260">
    <property type="term" value="P:DNA replication"/>
    <property type="evidence" value="ECO:0007669"/>
    <property type="project" value="InterPro"/>
</dbReference>
<dbReference type="InterPro" id="IPR011344">
    <property type="entry name" value="ssDNA-bd"/>
</dbReference>
<dbReference type="HAMAP" id="MF_00984">
    <property type="entry name" value="SSB"/>
    <property type="match status" value="1"/>
</dbReference>
<dbReference type="GO" id="GO:0003697">
    <property type="term" value="F:single-stranded DNA binding"/>
    <property type="evidence" value="ECO:0007669"/>
    <property type="project" value="UniProtKB-UniRule"/>
</dbReference>
<dbReference type="Pfam" id="PF00436">
    <property type="entry name" value="SSB"/>
    <property type="match status" value="1"/>
</dbReference>
<comment type="caution">
    <text evidence="4">The sequence shown here is derived from an EMBL/GenBank/DDBJ whole genome shotgun (WGS) entry which is preliminary data.</text>
</comment>
<keyword evidence="1 2" id="KW-0238">DNA-binding</keyword>
<evidence type="ECO:0000313" key="5">
    <source>
        <dbReference type="Proteomes" id="UP000092643"/>
    </source>
</evidence>
<dbReference type="Proteomes" id="UP000092643">
    <property type="component" value="Unassembled WGS sequence"/>
</dbReference>
<dbReference type="SUPFAM" id="SSF50249">
    <property type="entry name" value="Nucleic acid-binding proteins"/>
    <property type="match status" value="1"/>
</dbReference>
<comment type="caution">
    <text evidence="2">Lacks conserved residue(s) required for the propagation of feature annotation.</text>
</comment>
<reference evidence="4 5" key="1">
    <citation type="submission" date="2014-11" db="EMBL/GenBank/DDBJ databases">
        <title>Pan-genome of Gallibacterium spp.</title>
        <authorList>
            <person name="Kudirkiene E."/>
            <person name="Bojesen A.M."/>
        </authorList>
    </citation>
    <scope>NUCLEOTIDE SEQUENCE [LARGE SCALE GENOMIC DNA]</scope>
    <source>
        <strain evidence="4 5">F 279</strain>
    </source>
</reference>
<dbReference type="InterPro" id="IPR012340">
    <property type="entry name" value="NA-bd_OB-fold"/>
</dbReference>
<name>A0A1A7PFF4_9PAST</name>
<dbReference type="AlphaFoldDB" id="A0A1A7PFF4"/>
<sequence>MPSVNQVNILGNLGDAPQVRYMPNGDLTAMLSVATSRVWKDKNGERQELTEWHRIVLYRRLAEIAKDYLHKGSKVFVTGYLRTQKWTDDKNVDRWTTSIIGEQLQLISSKPVIQQNKQTEEHISPEAEIQIIEDEPPPF</sequence>
<dbReference type="PANTHER" id="PTHR10302">
    <property type="entry name" value="SINGLE-STRANDED DNA-BINDING PROTEIN"/>
    <property type="match status" value="1"/>
</dbReference>
<dbReference type="EMBL" id="JTJO01000004">
    <property type="protein sequence ID" value="OBX01213.1"/>
    <property type="molecule type" value="Genomic_DNA"/>
</dbReference>
<dbReference type="InterPro" id="IPR000424">
    <property type="entry name" value="Primosome_PriB/ssb"/>
</dbReference>
<evidence type="ECO:0000313" key="4">
    <source>
        <dbReference type="EMBL" id="OBX01213.1"/>
    </source>
</evidence>
<proteinExistence type="inferred from homology"/>
<dbReference type="RefSeq" id="WP_065231805.1">
    <property type="nucleotide sequence ID" value="NZ_JTJN01000037.1"/>
</dbReference>
<feature type="DNA-binding region" evidence="2">
    <location>
        <begin position="52"/>
        <end position="58"/>
    </location>
</feature>
<dbReference type="PIRSF" id="PIRSF002070">
    <property type="entry name" value="SSB"/>
    <property type="match status" value="1"/>
</dbReference>
<dbReference type="GO" id="GO:0009295">
    <property type="term" value="C:nucleoid"/>
    <property type="evidence" value="ECO:0007669"/>
    <property type="project" value="TreeGrafter"/>
</dbReference>
<organism evidence="4 5">
    <name type="scientific">Gallibacterium anatis</name>
    <dbReference type="NCBI Taxonomy" id="750"/>
    <lineage>
        <taxon>Bacteria</taxon>
        <taxon>Pseudomonadati</taxon>
        <taxon>Pseudomonadota</taxon>
        <taxon>Gammaproteobacteria</taxon>
        <taxon>Pasteurellales</taxon>
        <taxon>Pasteurellaceae</taxon>
        <taxon>Gallibacterium</taxon>
    </lineage>
</organism>
<dbReference type="NCBIfam" id="TIGR00621">
    <property type="entry name" value="ssb"/>
    <property type="match status" value="1"/>
</dbReference>